<dbReference type="AlphaFoldDB" id="A0A4S8LB01"/>
<gene>
    <name evidence="2" type="ORF">K435DRAFT_794853</name>
    <name evidence="1" type="ORF">K435DRAFT_805878</name>
</gene>
<proteinExistence type="predicted"/>
<dbReference type="EMBL" id="ML179545">
    <property type="protein sequence ID" value="THU85468.1"/>
    <property type="molecule type" value="Genomic_DNA"/>
</dbReference>
<organism evidence="1 3">
    <name type="scientific">Dendrothele bispora (strain CBS 962.96)</name>
    <dbReference type="NCBI Taxonomy" id="1314807"/>
    <lineage>
        <taxon>Eukaryota</taxon>
        <taxon>Fungi</taxon>
        <taxon>Dikarya</taxon>
        <taxon>Basidiomycota</taxon>
        <taxon>Agaricomycotina</taxon>
        <taxon>Agaricomycetes</taxon>
        <taxon>Agaricomycetidae</taxon>
        <taxon>Agaricales</taxon>
        <taxon>Agaricales incertae sedis</taxon>
        <taxon>Dendrothele</taxon>
    </lineage>
</organism>
<reference evidence="1 3" key="1">
    <citation type="journal article" date="2019" name="Nat. Ecol. Evol.">
        <title>Megaphylogeny resolves global patterns of mushroom evolution.</title>
        <authorList>
            <person name="Varga T."/>
            <person name="Krizsan K."/>
            <person name="Foldi C."/>
            <person name="Dima B."/>
            <person name="Sanchez-Garcia M."/>
            <person name="Sanchez-Ramirez S."/>
            <person name="Szollosi G.J."/>
            <person name="Szarkandi J.G."/>
            <person name="Papp V."/>
            <person name="Albert L."/>
            <person name="Andreopoulos W."/>
            <person name="Angelini C."/>
            <person name="Antonin V."/>
            <person name="Barry K.W."/>
            <person name="Bougher N.L."/>
            <person name="Buchanan P."/>
            <person name="Buyck B."/>
            <person name="Bense V."/>
            <person name="Catcheside P."/>
            <person name="Chovatia M."/>
            <person name="Cooper J."/>
            <person name="Damon W."/>
            <person name="Desjardin D."/>
            <person name="Finy P."/>
            <person name="Geml J."/>
            <person name="Haridas S."/>
            <person name="Hughes K."/>
            <person name="Justo A."/>
            <person name="Karasinski D."/>
            <person name="Kautmanova I."/>
            <person name="Kiss B."/>
            <person name="Kocsube S."/>
            <person name="Kotiranta H."/>
            <person name="LaButti K.M."/>
            <person name="Lechner B.E."/>
            <person name="Liimatainen K."/>
            <person name="Lipzen A."/>
            <person name="Lukacs Z."/>
            <person name="Mihaltcheva S."/>
            <person name="Morgado L.N."/>
            <person name="Niskanen T."/>
            <person name="Noordeloos M.E."/>
            <person name="Ohm R.A."/>
            <person name="Ortiz-Santana B."/>
            <person name="Ovrebo C."/>
            <person name="Racz N."/>
            <person name="Riley R."/>
            <person name="Savchenko A."/>
            <person name="Shiryaev A."/>
            <person name="Soop K."/>
            <person name="Spirin V."/>
            <person name="Szebenyi C."/>
            <person name="Tomsovsky M."/>
            <person name="Tulloss R.E."/>
            <person name="Uehling J."/>
            <person name="Grigoriev I.V."/>
            <person name="Vagvolgyi C."/>
            <person name="Papp T."/>
            <person name="Martin F.M."/>
            <person name="Miettinen O."/>
            <person name="Hibbett D.S."/>
            <person name="Nagy L.G."/>
        </authorList>
    </citation>
    <scope>NUCLEOTIDE SEQUENCE [LARGE SCALE GENOMIC DNA]</scope>
    <source>
        <strain evidence="1 3">CBS 962.96</strain>
    </source>
</reference>
<dbReference type="Proteomes" id="UP000297245">
    <property type="component" value="Unassembled WGS sequence"/>
</dbReference>
<name>A0A4S8LB01_DENBC</name>
<keyword evidence="3" id="KW-1185">Reference proteome</keyword>
<evidence type="ECO:0000313" key="3">
    <source>
        <dbReference type="Proteomes" id="UP000297245"/>
    </source>
</evidence>
<dbReference type="EMBL" id="ML179117">
    <property type="protein sequence ID" value="THU99602.1"/>
    <property type="molecule type" value="Genomic_DNA"/>
</dbReference>
<protein>
    <submittedName>
        <fullName evidence="1">Uncharacterized protein</fullName>
    </submittedName>
</protein>
<sequence length="121" mass="14663">MAWWLPARRKVKKFCRAETVTEMLISINAEWRKDNPRITLLSEKLEKRSRYFGYHKEVIIQKAMSENKSKKDRYKYDIQKNLGHQSLSKSKEGKMKNKYEVKKEKIMKWCIDMLGHMMYKA</sequence>
<evidence type="ECO:0000313" key="1">
    <source>
        <dbReference type="EMBL" id="THU85468.1"/>
    </source>
</evidence>
<evidence type="ECO:0000313" key="2">
    <source>
        <dbReference type="EMBL" id="THU99602.1"/>
    </source>
</evidence>
<accession>A0A4S8LB01</accession>